<name>A0A9P3EY57_9EURO</name>
<feature type="transmembrane region" description="Helical" evidence="2">
    <location>
        <begin position="108"/>
        <end position="131"/>
    </location>
</feature>
<accession>A0A9P3EY57</accession>
<dbReference type="AlphaFoldDB" id="A0A9P3EY57"/>
<dbReference type="EMBL" id="BHVY01000013">
    <property type="protein sequence ID" value="GIJ92769.1"/>
    <property type="molecule type" value="Genomic_DNA"/>
</dbReference>
<keyword evidence="2" id="KW-1133">Transmembrane helix</keyword>
<proteinExistence type="predicted"/>
<protein>
    <submittedName>
        <fullName evidence="3">Uncharacterized protein</fullName>
    </submittedName>
</protein>
<reference evidence="3 4" key="1">
    <citation type="submission" date="2018-10" db="EMBL/GenBank/DDBJ databases">
        <title>Pan-genome distribution and transcriptional activeness of fungal secondary metabolism genes in Aspergillus section Fumigati.</title>
        <authorList>
            <person name="Takahashi H."/>
            <person name="Umemura M."/>
            <person name="Ninomiya A."/>
            <person name="Kusuya Y."/>
            <person name="Urayama S."/>
            <person name="Shimizu M."/>
            <person name="Watanabe A."/>
            <person name="Kamei K."/>
            <person name="Yaguchi T."/>
            <person name="Hagiwara D."/>
        </authorList>
    </citation>
    <scope>NUCLEOTIDE SEQUENCE [LARGE SCALE GENOMIC DNA]</scope>
    <source>
        <strain evidence="3 4">IFM 55266</strain>
    </source>
</reference>
<feature type="transmembrane region" description="Helical" evidence="2">
    <location>
        <begin position="151"/>
        <end position="168"/>
    </location>
</feature>
<comment type="caution">
    <text evidence="3">The sequence shown here is derived from an EMBL/GenBank/DDBJ whole genome shotgun (WGS) entry which is preliminary data.</text>
</comment>
<keyword evidence="2" id="KW-0812">Transmembrane</keyword>
<gene>
    <name evidence="3" type="ORF">Asppvi_002047</name>
</gene>
<sequence length="304" mass="34406">MPPTVGDRPANPDVLIVEAWGQGFMVGSLILMIAITVANMKSGVLLHKVIVAELALAIGHGTFIFFHRPAYGWCLSVTAVGLNMSWSLHNLICWMKIRGFFTPWGTRIYLVSLLVAQPYWILEIFANFTFFNYGQTLFEKSRPLEPLFRDPWWIFTTCFLLYTIRRGYKCSLTQLVFSSPRFGIMLLSMAASIAFTIVDTCAVLGAYHLEFPTGIEPFWKLGFIFKCLSDTIILDDFKTTLDRLRHHLFPDLLQSEEGDCHAPDPDSPQLMSPAPNASIQRPVPVQKRYGIAVTQEHPVMVLSR</sequence>
<evidence type="ECO:0000256" key="2">
    <source>
        <dbReference type="SAM" id="Phobius"/>
    </source>
</evidence>
<dbReference type="PANTHER" id="PTHR42029:SF3">
    <property type="entry name" value="AN04G07800"/>
    <property type="match status" value="1"/>
</dbReference>
<evidence type="ECO:0000256" key="1">
    <source>
        <dbReference type="SAM" id="MobiDB-lite"/>
    </source>
</evidence>
<evidence type="ECO:0000313" key="4">
    <source>
        <dbReference type="Proteomes" id="UP001043456"/>
    </source>
</evidence>
<feature type="transmembrane region" description="Helical" evidence="2">
    <location>
        <begin position="180"/>
        <end position="198"/>
    </location>
</feature>
<dbReference type="Proteomes" id="UP001043456">
    <property type="component" value="Unassembled WGS sequence"/>
</dbReference>
<dbReference type="PANTHER" id="PTHR42029">
    <property type="entry name" value="AN04G07800"/>
    <property type="match status" value="1"/>
</dbReference>
<evidence type="ECO:0000313" key="3">
    <source>
        <dbReference type="EMBL" id="GIJ92769.1"/>
    </source>
</evidence>
<feature type="transmembrane region" description="Helical" evidence="2">
    <location>
        <begin position="20"/>
        <end position="38"/>
    </location>
</feature>
<keyword evidence="2" id="KW-0472">Membrane</keyword>
<dbReference type="GeneID" id="67000659"/>
<organism evidence="3 4">
    <name type="scientific">Aspergillus pseudoviridinutans</name>
    <dbReference type="NCBI Taxonomy" id="1517512"/>
    <lineage>
        <taxon>Eukaryota</taxon>
        <taxon>Fungi</taxon>
        <taxon>Dikarya</taxon>
        <taxon>Ascomycota</taxon>
        <taxon>Pezizomycotina</taxon>
        <taxon>Eurotiomycetes</taxon>
        <taxon>Eurotiomycetidae</taxon>
        <taxon>Eurotiales</taxon>
        <taxon>Aspergillaceae</taxon>
        <taxon>Aspergillus</taxon>
        <taxon>Aspergillus subgen. Fumigati</taxon>
    </lineage>
</organism>
<dbReference type="OrthoDB" id="5420247at2759"/>
<feature type="region of interest" description="Disordered" evidence="1">
    <location>
        <begin position="256"/>
        <end position="275"/>
    </location>
</feature>
<feature type="transmembrane region" description="Helical" evidence="2">
    <location>
        <begin position="70"/>
        <end position="88"/>
    </location>
</feature>
<feature type="transmembrane region" description="Helical" evidence="2">
    <location>
        <begin position="45"/>
        <end position="64"/>
    </location>
</feature>
<keyword evidence="4" id="KW-1185">Reference proteome</keyword>
<dbReference type="RefSeq" id="XP_043163515.1">
    <property type="nucleotide sequence ID" value="XM_043307580.1"/>
</dbReference>